<dbReference type="Pfam" id="PF13953">
    <property type="entry name" value="PapC_C"/>
    <property type="match status" value="1"/>
</dbReference>
<organism evidence="14">
    <name type="scientific">Providencia stuartii</name>
    <dbReference type="NCBI Taxonomy" id="588"/>
    <lineage>
        <taxon>Bacteria</taxon>
        <taxon>Pseudomonadati</taxon>
        <taxon>Pseudomonadota</taxon>
        <taxon>Gammaproteobacteria</taxon>
        <taxon>Enterobacterales</taxon>
        <taxon>Morganellaceae</taxon>
        <taxon>Providencia</taxon>
    </lineage>
</organism>
<evidence type="ECO:0000256" key="5">
    <source>
        <dbReference type="ARBA" id="ARBA00022558"/>
    </source>
</evidence>
<evidence type="ECO:0000256" key="11">
    <source>
        <dbReference type="SAM" id="Phobius"/>
    </source>
</evidence>
<evidence type="ECO:0000259" key="12">
    <source>
        <dbReference type="Pfam" id="PF13953"/>
    </source>
</evidence>
<feature type="domain" description="PapC-like C-terminal" evidence="12">
    <location>
        <begin position="782"/>
        <end position="840"/>
    </location>
</feature>
<evidence type="ECO:0000256" key="9">
    <source>
        <dbReference type="ARBA" id="ARBA00023237"/>
    </source>
</evidence>
<dbReference type="Gene3D" id="2.60.40.2070">
    <property type="match status" value="1"/>
</dbReference>
<accession>A0AAI9I0B7</accession>
<feature type="domain" description="PapC N-terminal" evidence="13">
    <location>
        <begin position="68"/>
        <end position="200"/>
    </location>
</feature>
<dbReference type="InterPro" id="IPR042186">
    <property type="entry name" value="FimD_plug_dom"/>
</dbReference>
<evidence type="ECO:0000256" key="7">
    <source>
        <dbReference type="ARBA" id="ARBA00022729"/>
    </source>
</evidence>
<dbReference type="GO" id="GO:0009297">
    <property type="term" value="P:pilus assembly"/>
    <property type="evidence" value="ECO:0007669"/>
    <property type="project" value="InterPro"/>
</dbReference>
<keyword evidence="11" id="KW-1133">Transmembrane helix</keyword>
<comment type="similarity">
    <text evidence="2 10">Belongs to the fimbrial export usher family.</text>
</comment>
<evidence type="ECO:0000256" key="3">
    <source>
        <dbReference type="ARBA" id="ARBA00022448"/>
    </source>
</evidence>
<evidence type="ECO:0000313" key="16">
    <source>
        <dbReference type="Proteomes" id="UP001495779"/>
    </source>
</evidence>
<dbReference type="RefSeq" id="WP_154624218.1">
    <property type="nucleotide sequence ID" value="NZ_CP119540.1"/>
</dbReference>
<dbReference type="PANTHER" id="PTHR30451:SF21">
    <property type="entry name" value="FIMBRIAL USHER DOMAIN-CONTAINING PROTEIN YDET-RELATED"/>
    <property type="match status" value="1"/>
</dbReference>
<keyword evidence="4" id="KW-1134">Transmembrane beta strand</keyword>
<evidence type="ECO:0000256" key="8">
    <source>
        <dbReference type="ARBA" id="ARBA00023136"/>
    </source>
</evidence>
<dbReference type="InterPro" id="IPR037224">
    <property type="entry name" value="PapC_N_sf"/>
</dbReference>
<keyword evidence="6 10" id="KW-0812">Transmembrane</keyword>
<dbReference type="Pfam" id="PF13954">
    <property type="entry name" value="PapC_N"/>
    <property type="match status" value="1"/>
</dbReference>
<keyword evidence="5 10" id="KW-1029">Fimbrium biogenesis</keyword>
<evidence type="ECO:0000259" key="13">
    <source>
        <dbReference type="Pfam" id="PF13954"/>
    </source>
</evidence>
<evidence type="ECO:0000256" key="1">
    <source>
        <dbReference type="ARBA" id="ARBA00004571"/>
    </source>
</evidence>
<dbReference type="PROSITE" id="PS01151">
    <property type="entry name" value="FIMBRIAL_USHER"/>
    <property type="match status" value="1"/>
</dbReference>
<keyword evidence="9 10" id="KW-0998">Cell outer membrane</keyword>
<dbReference type="PANTHER" id="PTHR30451">
    <property type="entry name" value="OUTER MEMBRANE USHER PROTEIN"/>
    <property type="match status" value="1"/>
</dbReference>
<dbReference type="GO" id="GO:0015473">
    <property type="term" value="F:fimbrial usher porin activity"/>
    <property type="evidence" value="ECO:0007669"/>
    <property type="project" value="InterPro"/>
</dbReference>
<comment type="caution">
    <text evidence="14">The sequence shown here is derived from an EMBL/GenBank/DDBJ whole genome shotgun (WGS) entry which is preliminary data.</text>
</comment>
<dbReference type="InterPro" id="IPR025949">
    <property type="entry name" value="PapC-like_C"/>
</dbReference>
<evidence type="ECO:0000256" key="4">
    <source>
        <dbReference type="ARBA" id="ARBA00022452"/>
    </source>
</evidence>
<keyword evidence="7" id="KW-0732">Signal</keyword>
<sequence>MLIFREKALIQQNLVSIFEFRKMNPHLFGKFIASLTIPVSVVFVSGAFADDYFSPHSLTPVNGQDVAELQSLEQFSTPGGQKAGEYHVDIILNGLKVGSESLMFINNGENHKLVPVLTKSELENWGVDVKHIASFDKLSDDQPIDDISHYIPDAYTRLQLTQQKLMISVPQIAMSKKASGTVDPSLWNDGIPALVLSYFYRGSNTWYKSSSADSSSHYVNLRSGLNIGPWRLKNYSTYSYQDNRSQWQNIETYLERGINSIKSQLTIGDTSTPSDIFDGFQFRGIKLASDESMIPSSLRGFAPIIRGIAQSNAEVTIKQNDYIIYQSYVSPGPFEINDLYSTGTSGDLTVTVKEADGSERSFVVPFSSLAIMQREGQFKYSVTGGKFKQNSSSKEPNFAQMTAIYGLPKGVTAYGGGLFSDDYQSYAAGLGLNLGYVGALSADVTQAKTKFSQFNHQRKTGQSYRFQYTKNMLSTGTTLTFAGYRYSTEGFYTFSEANSNNYNDRLYNKKNRYQAMINQSLGDYGNIYASAYQQDFWNQRGQERTVNTGYSNSHKGYLYTFNYSYSDFAGNNKADHQFVFSLSIPLSGSAFGDSMLNMSMSSNNHGDSNYMAGLSGSLLEDKNLNYSVQQSYGNRNQRAQGNASLSYKSGYGIANAGYSYDRFSQRANYGLNGAIVVHSDGVTLSQPIYDSFAIVKAPGAEGVKIQNKTGIRTDSRGYAIVPYLNAYAQNEISLDTTSLPDNVDLQKNSATLIPTKGAAMLAEFKTYTGYRILFNVSYHARAIPFGSVGQLVSDHPEISSSGIVGDNGDIYLSGMPEKGKIHIKWGNHSNEQCTAHYQLNDKEKQMPVASLQIICE</sequence>
<dbReference type="AlphaFoldDB" id="A0AAI9I0B7"/>
<feature type="transmembrane region" description="Helical" evidence="11">
    <location>
        <begin position="27"/>
        <end position="49"/>
    </location>
</feature>
<protein>
    <submittedName>
        <fullName evidence="14">Fimbrial biogenesis outer membrane usher protein</fullName>
    </submittedName>
</protein>
<keyword evidence="8 10" id="KW-0472">Membrane</keyword>
<dbReference type="FunFam" id="2.60.40.2610:FF:000001">
    <property type="entry name" value="Outer membrane fimbrial usher protein"/>
    <property type="match status" value="1"/>
</dbReference>
<gene>
    <name evidence="14" type="ORF">JRA39_002106</name>
    <name evidence="15" type="ORF">KDV35_12050</name>
</gene>
<proteinExistence type="inferred from homology"/>
<evidence type="ECO:0000313" key="14">
    <source>
        <dbReference type="EMBL" id="EMP9433054.1"/>
    </source>
</evidence>
<evidence type="ECO:0000256" key="6">
    <source>
        <dbReference type="ARBA" id="ARBA00022692"/>
    </source>
</evidence>
<keyword evidence="3 10" id="KW-0813">Transport</keyword>
<dbReference type="EMBL" id="AAZDVE040000013">
    <property type="protein sequence ID" value="EMP9433054.1"/>
    <property type="molecule type" value="Genomic_DNA"/>
</dbReference>
<dbReference type="Gene3D" id="2.60.40.2610">
    <property type="entry name" value="Outer membrane usher protein FimD, plug domain"/>
    <property type="match status" value="1"/>
</dbReference>
<reference evidence="15 16" key="1">
    <citation type="submission" date="2021-04" db="EMBL/GenBank/DDBJ databases">
        <title>Determining the burden of carbapenem-resistant Enterobacterales from a tertiary public heath setting in Bangladesh: a clinical, epidemiological, and molecular study.</title>
        <authorList>
            <person name="Farzana R."/>
            <person name="Walsh T.R."/>
        </authorList>
    </citation>
    <scope>NUCLEOTIDE SEQUENCE [LARGE SCALE GENOMIC DNA]</scope>
    <source>
        <strain evidence="15">Dmpro_s316</strain>
        <strain evidence="16">dmpro_s316</strain>
    </source>
</reference>
<dbReference type="SUPFAM" id="SSF141729">
    <property type="entry name" value="FimD N-terminal domain-like"/>
    <property type="match status" value="1"/>
</dbReference>
<evidence type="ECO:0000256" key="2">
    <source>
        <dbReference type="ARBA" id="ARBA00008064"/>
    </source>
</evidence>
<dbReference type="Proteomes" id="UP001495779">
    <property type="component" value="Unassembled WGS sequence"/>
</dbReference>
<dbReference type="GO" id="GO:0009279">
    <property type="term" value="C:cell outer membrane"/>
    <property type="evidence" value="ECO:0007669"/>
    <property type="project" value="UniProtKB-SubCell"/>
</dbReference>
<dbReference type="Gene3D" id="2.60.40.3110">
    <property type="match status" value="1"/>
</dbReference>
<comment type="subcellular location">
    <subcellularLocation>
        <location evidence="1 10">Cell outer membrane</location>
        <topology evidence="1 10">Multi-pass membrane protein</topology>
    </subcellularLocation>
</comment>
<dbReference type="InterPro" id="IPR000015">
    <property type="entry name" value="Fimb_usher"/>
</dbReference>
<dbReference type="FunFam" id="2.60.40.3110:FF:000001">
    <property type="entry name" value="Putative fimbrial outer membrane usher"/>
    <property type="match status" value="1"/>
</dbReference>
<reference evidence="14" key="2">
    <citation type="submission" date="2024-02" db="EMBL/GenBank/DDBJ databases">
        <authorList>
            <consortium name="Clinical and Environmental Microbiology Branch: Whole genome sequencing antimicrobial resistance pathogens in the healthcare setting"/>
        </authorList>
    </citation>
    <scope>NUCLEOTIDE SEQUENCE</scope>
    <source>
        <strain evidence="14">2020GO-00142</strain>
    </source>
</reference>
<dbReference type="EMBL" id="JAGSRH010000016">
    <property type="protein sequence ID" value="MER5077583.1"/>
    <property type="molecule type" value="Genomic_DNA"/>
</dbReference>
<dbReference type="Pfam" id="PF00577">
    <property type="entry name" value="Usher"/>
    <property type="match status" value="1"/>
</dbReference>
<dbReference type="InterPro" id="IPR025885">
    <property type="entry name" value="PapC_N"/>
</dbReference>
<evidence type="ECO:0000256" key="10">
    <source>
        <dbReference type="RuleBase" id="RU003884"/>
    </source>
</evidence>
<dbReference type="Gene3D" id="3.10.20.410">
    <property type="match status" value="1"/>
</dbReference>
<name>A0AAI9I0B7_PROST</name>
<evidence type="ECO:0000313" key="15">
    <source>
        <dbReference type="EMBL" id="MER5077583.1"/>
    </source>
</evidence>
<dbReference type="InterPro" id="IPR043142">
    <property type="entry name" value="PapC-like_C_sf"/>
</dbReference>
<dbReference type="InterPro" id="IPR018030">
    <property type="entry name" value="Fimbrial_membr_usher_CS"/>
</dbReference>